<dbReference type="AlphaFoldDB" id="A9WFM4"/>
<dbReference type="GO" id="GO:0016887">
    <property type="term" value="F:ATP hydrolysis activity"/>
    <property type="evidence" value="ECO:0007669"/>
    <property type="project" value="RHEA"/>
</dbReference>
<dbReference type="GO" id="GO:0005524">
    <property type="term" value="F:ATP binding"/>
    <property type="evidence" value="ECO:0007669"/>
    <property type="project" value="UniProtKB-UniRule"/>
</dbReference>
<evidence type="ECO:0000256" key="4">
    <source>
        <dbReference type="ARBA" id="ARBA00022806"/>
    </source>
</evidence>
<dbReference type="GO" id="GO:0043138">
    <property type="term" value="F:3'-5' DNA helicase activity"/>
    <property type="evidence" value="ECO:0000318"/>
    <property type="project" value="GO_Central"/>
</dbReference>
<comment type="catalytic activity">
    <reaction evidence="10">
        <text>ATP + H2O = ADP + phosphate + H(+)</text>
        <dbReference type="Rhea" id="RHEA:13065"/>
        <dbReference type="ChEBI" id="CHEBI:15377"/>
        <dbReference type="ChEBI" id="CHEBI:15378"/>
        <dbReference type="ChEBI" id="CHEBI:30616"/>
        <dbReference type="ChEBI" id="CHEBI:43474"/>
        <dbReference type="ChEBI" id="CHEBI:456216"/>
        <dbReference type="EC" id="5.6.2.4"/>
    </reaction>
</comment>
<keyword evidence="4 11" id="KW-0347">Helicase</keyword>
<organism evidence="13 14">
    <name type="scientific">Chloroflexus aurantiacus (strain ATCC 29366 / DSM 635 / J-10-fl)</name>
    <dbReference type="NCBI Taxonomy" id="324602"/>
    <lineage>
        <taxon>Bacteria</taxon>
        <taxon>Bacillati</taxon>
        <taxon>Chloroflexota</taxon>
        <taxon>Chloroflexia</taxon>
        <taxon>Chloroflexales</taxon>
        <taxon>Chloroflexineae</taxon>
        <taxon>Chloroflexaceae</taxon>
        <taxon>Chloroflexus</taxon>
    </lineage>
</organism>
<dbReference type="InterPro" id="IPR027417">
    <property type="entry name" value="P-loop_NTPase"/>
</dbReference>
<keyword evidence="7" id="KW-0413">Isomerase</keyword>
<dbReference type="InterPro" id="IPR014016">
    <property type="entry name" value="UvrD-like_ATP-bd"/>
</dbReference>
<dbReference type="GO" id="GO:0033202">
    <property type="term" value="C:DNA helicase complex"/>
    <property type="evidence" value="ECO:0000318"/>
    <property type="project" value="GO_Central"/>
</dbReference>
<evidence type="ECO:0000259" key="12">
    <source>
        <dbReference type="PROSITE" id="PS51198"/>
    </source>
</evidence>
<keyword evidence="6" id="KW-0238">DNA-binding</keyword>
<evidence type="ECO:0000256" key="11">
    <source>
        <dbReference type="PROSITE-ProRule" id="PRU00560"/>
    </source>
</evidence>
<dbReference type="InParanoid" id="A9WFM4"/>
<dbReference type="InterPro" id="IPR013986">
    <property type="entry name" value="DExx_box_DNA_helicase_dom_sf"/>
</dbReference>
<dbReference type="STRING" id="324602.Caur_0724"/>
<dbReference type="InterPro" id="IPR000212">
    <property type="entry name" value="DNA_helicase_UvrD/REP"/>
</dbReference>
<dbReference type="HOGENOM" id="CLU_004585_6_3_0"/>
<dbReference type="Pfam" id="PF00580">
    <property type="entry name" value="UvrD-helicase"/>
    <property type="match status" value="1"/>
</dbReference>
<dbReference type="PANTHER" id="PTHR11070:SF2">
    <property type="entry name" value="ATP-DEPENDENT DNA HELICASE SRS2"/>
    <property type="match status" value="1"/>
</dbReference>
<dbReference type="InterPro" id="IPR014017">
    <property type="entry name" value="DNA_helicase_UvrD-like_C"/>
</dbReference>
<evidence type="ECO:0000256" key="10">
    <source>
        <dbReference type="ARBA" id="ARBA00048988"/>
    </source>
</evidence>
<dbReference type="FunFam" id="3.40.50.300:FF:006155">
    <property type="entry name" value="DNA helicase II"/>
    <property type="match status" value="1"/>
</dbReference>
<keyword evidence="14" id="KW-1185">Reference proteome</keyword>
<gene>
    <name evidence="13" type="ordered locus">Caur_0724</name>
</gene>
<dbReference type="RefSeq" id="WP_012256618.1">
    <property type="nucleotide sequence ID" value="NC_010175.1"/>
</dbReference>
<evidence type="ECO:0000256" key="7">
    <source>
        <dbReference type="ARBA" id="ARBA00023235"/>
    </source>
</evidence>
<accession>A9WFM4</accession>
<feature type="binding site" evidence="11">
    <location>
        <begin position="49"/>
        <end position="56"/>
    </location>
    <ligand>
        <name>ATP</name>
        <dbReference type="ChEBI" id="CHEBI:30616"/>
    </ligand>
</feature>
<evidence type="ECO:0000256" key="8">
    <source>
        <dbReference type="ARBA" id="ARBA00034617"/>
    </source>
</evidence>
<dbReference type="GO" id="GO:0003677">
    <property type="term" value="F:DNA binding"/>
    <property type="evidence" value="ECO:0007669"/>
    <property type="project" value="UniProtKB-KW"/>
</dbReference>
<sequence length="878" mass="100483">MSTFHQHLTAITRRQLPPIERLWEMSGFTPNDAQREAILHVDGPLYLTAGPGSGKTRVLLWRTLNLMVYYGVKAEEIFLATFTEKAARQLSDGLRSYLGLVTNLTGQPYDLAGMYIGTVHSLCQRILTDRRRFFLDRQRPRSPALLDDLGQYFHLYERANWEIVTRAAGLDPSSAAEVVTGHLNTQPSASRHRAIEALRPFFNRFSEELLDPAELRPRLSSLVRGEFSPQDVDLLLALYEGYLQSLREAGRTDFALLQREAFQVLQEFQGAGGVFRHVIVDEYQDTNTIQERIFFRLAEGTGNLCVVGDDDQALYRFRGATVENFVQFPARCQKYLNQTPRTISLEINYRSRSHIVETYGRFINHTNWQDRDGMVYRIPKNIRAYRNDLAPAVVASTPAEPEQACQEIARFVRRLIETGKVQNPNQIAFLYPSLKSEQAKRMIAALKAEGLDVYAPRAGRFLEVDEARDVLGIFLAIFGRPTIEGRGHDLRTFEVYLTALQTRADELQQTDPLLKQFIQNRRDEIQRALSDYAALQAVLTRNRWLPDQLYDPASMKRALADAPGLSETGHRLVSSAYLDRLVLLRASEGRPLSLEYVIRRATSLDWNLLDLFYQLMGFEHFKAMFDRAERQGDEGAVANLGLLTQYLARFVQERVNILTAAILSEHKFSGMFFGSFIFALYRLEEGEREDEENPFPRGRIPFLTIHQAKGLEFPVVVLGNLDKRDHGAPLIERLVRPLLSRPAGEPLDRMTAFDIARMFYVALSRAQNLLILAHFSGRGQRQDEAFKPILNGNLPRLADFDLNSLPNAVATDETLPKVYSFTADYLLYQTCPRQYMIFRKFGFVPSRSQTMFFGSLVHRTIEDLHHEIIRRRKLTDGR</sequence>
<reference evidence="14" key="1">
    <citation type="journal article" date="2011" name="BMC Genomics">
        <title>Complete genome sequence of the filamentous anoxygenic phototrophic bacterium Chloroflexus aurantiacus.</title>
        <authorList>
            <person name="Tang K.H."/>
            <person name="Barry K."/>
            <person name="Chertkov O."/>
            <person name="Dalin E."/>
            <person name="Han C.S."/>
            <person name="Hauser L.J."/>
            <person name="Honchak B.M."/>
            <person name="Karbach L.E."/>
            <person name="Land M.L."/>
            <person name="Lapidus A."/>
            <person name="Larimer F.W."/>
            <person name="Mikhailova N."/>
            <person name="Pitluck S."/>
            <person name="Pierson B.K."/>
            <person name="Blankenship R.E."/>
        </authorList>
    </citation>
    <scope>NUCLEOTIDE SEQUENCE [LARGE SCALE GENOMIC DNA]</scope>
    <source>
        <strain evidence="14">ATCC 29366 / DSM 635 / J-10-fl</strain>
    </source>
</reference>
<dbReference type="Gene3D" id="3.40.50.300">
    <property type="entry name" value="P-loop containing nucleotide triphosphate hydrolases"/>
    <property type="match status" value="3"/>
</dbReference>
<dbReference type="GO" id="GO:0000725">
    <property type="term" value="P:recombinational repair"/>
    <property type="evidence" value="ECO:0000318"/>
    <property type="project" value="GO_Central"/>
</dbReference>
<comment type="catalytic activity">
    <reaction evidence="8">
        <text>Couples ATP hydrolysis with the unwinding of duplex DNA by translocating in the 3'-5' direction.</text>
        <dbReference type="EC" id="5.6.2.4"/>
    </reaction>
</comment>
<feature type="domain" description="UvrD-like helicase ATP-binding" evidence="12">
    <location>
        <begin position="28"/>
        <end position="352"/>
    </location>
</feature>
<evidence type="ECO:0000256" key="1">
    <source>
        <dbReference type="ARBA" id="ARBA00009922"/>
    </source>
</evidence>
<name>A9WFM4_CHLAA</name>
<evidence type="ECO:0000256" key="9">
    <source>
        <dbReference type="ARBA" id="ARBA00034808"/>
    </source>
</evidence>
<evidence type="ECO:0000313" key="13">
    <source>
        <dbReference type="EMBL" id="ABY33962.1"/>
    </source>
</evidence>
<dbReference type="SUPFAM" id="SSF52540">
    <property type="entry name" value="P-loop containing nucleoside triphosphate hydrolases"/>
    <property type="match status" value="1"/>
</dbReference>
<dbReference type="CDD" id="cd17932">
    <property type="entry name" value="DEXQc_UvrD"/>
    <property type="match status" value="1"/>
</dbReference>
<comment type="similarity">
    <text evidence="1">Belongs to the helicase family. UvrD subfamily.</text>
</comment>
<dbReference type="Gene3D" id="1.10.10.160">
    <property type="match status" value="1"/>
</dbReference>
<dbReference type="PROSITE" id="PS51198">
    <property type="entry name" value="UVRD_HELICASE_ATP_BIND"/>
    <property type="match status" value="1"/>
</dbReference>
<proteinExistence type="inferred from homology"/>
<dbReference type="EMBL" id="CP000909">
    <property type="protein sequence ID" value="ABY33962.1"/>
    <property type="molecule type" value="Genomic_DNA"/>
</dbReference>
<keyword evidence="3 11" id="KW-0378">Hydrolase</keyword>
<keyword evidence="5 11" id="KW-0067">ATP-binding</keyword>
<evidence type="ECO:0000313" key="14">
    <source>
        <dbReference type="Proteomes" id="UP000002008"/>
    </source>
</evidence>
<dbReference type="Proteomes" id="UP000002008">
    <property type="component" value="Chromosome"/>
</dbReference>
<evidence type="ECO:0000256" key="5">
    <source>
        <dbReference type="ARBA" id="ARBA00022840"/>
    </source>
</evidence>
<dbReference type="FunFam" id="3.40.50.300:FF:006169">
    <property type="entry name" value="DNA helicase II"/>
    <property type="match status" value="1"/>
</dbReference>
<dbReference type="PANTHER" id="PTHR11070">
    <property type="entry name" value="UVRD / RECB / PCRA DNA HELICASE FAMILY MEMBER"/>
    <property type="match status" value="1"/>
</dbReference>
<evidence type="ECO:0000256" key="6">
    <source>
        <dbReference type="ARBA" id="ARBA00023125"/>
    </source>
</evidence>
<dbReference type="Pfam" id="PF13361">
    <property type="entry name" value="UvrD_C"/>
    <property type="match status" value="1"/>
</dbReference>
<protein>
    <recommendedName>
        <fullName evidence="9">DNA 3'-5' helicase</fullName>
        <ecNumber evidence="9">5.6.2.4</ecNumber>
    </recommendedName>
</protein>
<dbReference type="KEGG" id="cau:Caur_0724"/>
<evidence type="ECO:0000256" key="3">
    <source>
        <dbReference type="ARBA" id="ARBA00022801"/>
    </source>
</evidence>
<dbReference type="PATRIC" id="fig|324602.8.peg.828"/>
<dbReference type="GO" id="GO:0005829">
    <property type="term" value="C:cytosol"/>
    <property type="evidence" value="ECO:0000318"/>
    <property type="project" value="GO_Central"/>
</dbReference>
<dbReference type="EC" id="5.6.2.4" evidence="9"/>
<evidence type="ECO:0000256" key="2">
    <source>
        <dbReference type="ARBA" id="ARBA00022741"/>
    </source>
</evidence>
<dbReference type="eggNOG" id="COG0210">
    <property type="taxonomic scope" value="Bacteria"/>
</dbReference>
<keyword evidence="2 11" id="KW-0547">Nucleotide-binding</keyword>
<dbReference type="EnsemblBacteria" id="ABY33962">
    <property type="protein sequence ID" value="ABY33962"/>
    <property type="gene ID" value="Caur_0724"/>
</dbReference>